<keyword evidence="9 13" id="KW-0472">Membrane</keyword>
<dbReference type="PROSITE" id="PS00211">
    <property type="entry name" value="ABC_TRANSPORTER_1"/>
    <property type="match status" value="1"/>
</dbReference>
<keyword evidence="6" id="KW-0547">Nucleotide-binding</keyword>
<comment type="subcellular location">
    <subcellularLocation>
        <location evidence="1">Cell membrane</location>
        <topology evidence="1">Multi-pass membrane protein</topology>
    </subcellularLocation>
</comment>
<proteinExistence type="inferred from homology"/>
<evidence type="ECO:0000313" key="17">
    <source>
        <dbReference type="EMBL" id="NLR76193.1"/>
    </source>
</evidence>
<evidence type="ECO:0000256" key="2">
    <source>
        <dbReference type="ARBA" id="ARBA00022448"/>
    </source>
</evidence>
<keyword evidence="5" id="KW-0204">Cytolysis</keyword>
<keyword evidence="18" id="KW-1185">Reference proteome</keyword>
<evidence type="ECO:0000256" key="11">
    <source>
        <dbReference type="ARBA" id="ARBA00061173"/>
    </source>
</evidence>
<dbReference type="InterPro" id="IPR027417">
    <property type="entry name" value="P-loop_NTPase"/>
</dbReference>
<dbReference type="FunFam" id="3.40.50.300:FF:000299">
    <property type="entry name" value="ABC transporter ATP-binding protein/permease"/>
    <property type="match status" value="1"/>
</dbReference>
<dbReference type="PANTHER" id="PTHR24221">
    <property type="entry name" value="ATP-BINDING CASSETTE SUB-FAMILY B"/>
    <property type="match status" value="1"/>
</dbReference>
<keyword evidence="4 13" id="KW-0812">Transmembrane</keyword>
<evidence type="ECO:0000259" key="14">
    <source>
        <dbReference type="PROSITE" id="PS50893"/>
    </source>
</evidence>
<dbReference type="GO" id="GO:0031640">
    <property type="term" value="P:killing of cells of another organism"/>
    <property type="evidence" value="ECO:0007669"/>
    <property type="project" value="UniProtKB-KW"/>
</dbReference>
<dbReference type="Pfam" id="PF03412">
    <property type="entry name" value="Peptidase_C39"/>
    <property type="match status" value="1"/>
</dbReference>
<evidence type="ECO:0000256" key="5">
    <source>
        <dbReference type="ARBA" id="ARBA00022735"/>
    </source>
</evidence>
<dbReference type="InterPro" id="IPR011527">
    <property type="entry name" value="ABC1_TM_dom"/>
</dbReference>
<evidence type="ECO:0000313" key="18">
    <source>
        <dbReference type="Proteomes" id="UP000587991"/>
    </source>
</evidence>
<reference evidence="17 18" key="1">
    <citation type="submission" date="2020-04" db="EMBL/GenBank/DDBJ databases">
        <title>Draft genome of Leeia sp. IMCC25680.</title>
        <authorList>
            <person name="Song J."/>
            <person name="Cho J.-C."/>
        </authorList>
    </citation>
    <scope>NUCLEOTIDE SEQUENCE [LARGE SCALE GENOMIC DNA]</scope>
    <source>
        <strain evidence="17 18">IMCC25680</strain>
    </source>
</reference>
<dbReference type="RefSeq" id="WP_168877862.1">
    <property type="nucleotide sequence ID" value="NZ_JABAIM010000003.1"/>
</dbReference>
<comment type="caution">
    <text evidence="17">The sequence shown here is derived from an EMBL/GenBank/DDBJ whole genome shotgun (WGS) entry which is preliminary data.</text>
</comment>
<evidence type="ECO:0000256" key="3">
    <source>
        <dbReference type="ARBA" id="ARBA00022475"/>
    </source>
</evidence>
<evidence type="ECO:0000256" key="13">
    <source>
        <dbReference type="SAM" id="Phobius"/>
    </source>
</evidence>
<sequence length="716" mass="80023">MSILQHLRFSMSPQLPIILQTEAAECGLACLAMVSSWHGHRVDLPTLRNRFNISLKGVTLANLIQMANQLEMNSRPLKLELTELDQLRRPCILHWNLNHFVVLHAVNRRGIVIHDPALGKRQLSWEEASRSFTGVALELWPSKPFQPRTEVQRVRLRELMGQVGGFRQALWQILGLSAALEVFSLITPLMMQWVLDHVLTTGDLDLLTTLGISFLTLTFFNQAINALRKWVMLYLGTTLNLQWRSNLFTHLLNLPVQYFERRHVGDVVSRFGSIDAIQQTLTTSFMEAILDGIMTLLTLTVMYLYSPALATIAVLAMLAYAVGRALWFRPLRNATEAQIVYAARQQSHFLESIRGIKAIKLFQRQDIRRSTWLTLQAEQVNAGVRTQQMSIAYEVYNSLLFGLVHVVMIWVGAKAVLAGEYTAGALMAFIAYKTQFDGRVSSLVNKYFELKMLQLQGARLADIALTPPETLQREHAEPTETITGAADITLQEVRFRYGTHESWVLDGASLKVNAGESVAIVGPSGCGKTTLIHVMLGIHTPESGDVCIGDVSLKKLGPNAIRQLVGTVMQDDVLFAGSIKDNISFFDPHADREWVEECAQRAAIHEDILRMPMGYNTLVGDMGTAVSGGQKQRLLLARALYKRPHILYLDEATSSLDVELEHLVNQSVKALQITRIIVAHRPQTIASADRVVLLQQGKLQELSRTADVAMPEASLS</sequence>
<accession>A0A847S8V2</accession>
<protein>
    <recommendedName>
        <fullName evidence="12">Cyclolysin secretion/processing ATP-binding protein CyaB</fullName>
    </recommendedName>
</protein>
<dbReference type="InterPro" id="IPR003593">
    <property type="entry name" value="AAA+_ATPase"/>
</dbReference>
<keyword evidence="8 13" id="KW-1133">Transmembrane helix</keyword>
<dbReference type="Gene3D" id="3.40.50.300">
    <property type="entry name" value="P-loop containing nucleotide triphosphate hydrolases"/>
    <property type="match status" value="1"/>
</dbReference>
<dbReference type="PROSITE" id="PS50929">
    <property type="entry name" value="ABC_TM1F"/>
    <property type="match status" value="1"/>
</dbReference>
<dbReference type="PROSITE" id="PS50990">
    <property type="entry name" value="PEPTIDASE_C39"/>
    <property type="match status" value="1"/>
</dbReference>
<dbReference type="EMBL" id="JABAIM010000003">
    <property type="protein sequence ID" value="NLR76193.1"/>
    <property type="molecule type" value="Genomic_DNA"/>
</dbReference>
<dbReference type="GO" id="GO:0140359">
    <property type="term" value="F:ABC-type transporter activity"/>
    <property type="evidence" value="ECO:0007669"/>
    <property type="project" value="InterPro"/>
</dbReference>
<keyword evidence="7" id="KW-0067">ATP-binding</keyword>
<evidence type="ECO:0000256" key="12">
    <source>
        <dbReference type="ARBA" id="ARBA00072252"/>
    </source>
</evidence>
<feature type="domain" description="Peptidase C39" evidence="16">
    <location>
        <begin position="20"/>
        <end position="139"/>
    </location>
</feature>
<keyword evidence="5" id="KW-0354">Hemolysis</keyword>
<keyword evidence="3" id="KW-1003">Cell membrane</keyword>
<dbReference type="GO" id="GO:0008234">
    <property type="term" value="F:cysteine-type peptidase activity"/>
    <property type="evidence" value="ECO:0007669"/>
    <property type="project" value="InterPro"/>
</dbReference>
<dbReference type="GO" id="GO:0006508">
    <property type="term" value="P:proteolysis"/>
    <property type="evidence" value="ECO:0007669"/>
    <property type="project" value="InterPro"/>
</dbReference>
<gene>
    <name evidence="17" type="ORF">HF682_13595</name>
</gene>
<dbReference type="InterPro" id="IPR003439">
    <property type="entry name" value="ABC_transporter-like_ATP-bd"/>
</dbReference>
<evidence type="ECO:0000259" key="15">
    <source>
        <dbReference type="PROSITE" id="PS50929"/>
    </source>
</evidence>
<dbReference type="GO" id="GO:0005524">
    <property type="term" value="F:ATP binding"/>
    <property type="evidence" value="ECO:0007669"/>
    <property type="project" value="UniProtKB-KW"/>
</dbReference>
<dbReference type="Pfam" id="PF00664">
    <property type="entry name" value="ABC_membrane"/>
    <property type="match status" value="1"/>
</dbReference>
<dbReference type="SUPFAM" id="SSF52540">
    <property type="entry name" value="P-loop containing nucleoside triphosphate hydrolases"/>
    <property type="match status" value="1"/>
</dbReference>
<evidence type="ECO:0000256" key="4">
    <source>
        <dbReference type="ARBA" id="ARBA00022692"/>
    </source>
</evidence>
<organism evidence="17 18">
    <name type="scientific">Leeia aquatica</name>
    <dbReference type="NCBI Taxonomy" id="2725557"/>
    <lineage>
        <taxon>Bacteria</taxon>
        <taxon>Pseudomonadati</taxon>
        <taxon>Pseudomonadota</taxon>
        <taxon>Betaproteobacteria</taxon>
        <taxon>Neisseriales</taxon>
        <taxon>Leeiaceae</taxon>
        <taxon>Leeia</taxon>
    </lineage>
</organism>
<evidence type="ECO:0000256" key="7">
    <source>
        <dbReference type="ARBA" id="ARBA00022840"/>
    </source>
</evidence>
<dbReference type="InterPro" id="IPR005074">
    <property type="entry name" value="Peptidase_C39"/>
</dbReference>
<dbReference type="PROSITE" id="PS50893">
    <property type="entry name" value="ABC_TRANSPORTER_2"/>
    <property type="match status" value="1"/>
</dbReference>
<dbReference type="CDD" id="cd18567">
    <property type="entry name" value="ABC_6TM_CvaB_RaxB_like"/>
    <property type="match status" value="1"/>
</dbReference>
<dbReference type="AlphaFoldDB" id="A0A847S8V2"/>
<dbReference type="CDD" id="cd02419">
    <property type="entry name" value="Peptidase_C39C"/>
    <property type="match status" value="1"/>
</dbReference>
<dbReference type="Gene3D" id="3.90.70.10">
    <property type="entry name" value="Cysteine proteinases"/>
    <property type="match status" value="1"/>
</dbReference>
<feature type="transmembrane region" description="Helical" evidence="13">
    <location>
        <begin position="311"/>
        <end position="328"/>
    </location>
</feature>
<name>A0A847S8V2_9NEIS</name>
<feature type="transmembrane region" description="Helical" evidence="13">
    <location>
        <begin position="395"/>
        <end position="413"/>
    </location>
</feature>
<evidence type="ECO:0000256" key="8">
    <source>
        <dbReference type="ARBA" id="ARBA00022989"/>
    </source>
</evidence>
<evidence type="ECO:0000256" key="9">
    <source>
        <dbReference type="ARBA" id="ARBA00023136"/>
    </source>
</evidence>
<dbReference type="Gene3D" id="1.20.1560.10">
    <property type="entry name" value="ABC transporter type 1, transmembrane domain"/>
    <property type="match status" value="1"/>
</dbReference>
<dbReference type="Proteomes" id="UP000587991">
    <property type="component" value="Unassembled WGS sequence"/>
</dbReference>
<dbReference type="Pfam" id="PF00005">
    <property type="entry name" value="ABC_tran"/>
    <property type="match status" value="1"/>
</dbReference>
<dbReference type="SMART" id="SM00382">
    <property type="entry name" value="AAA"/>
    <property type="match status" value="1"/>
</dbReference>
<comment type="function">
    <text evidence="10">Involved in the export of calmodulin-sensitive adenylate cyclase-hemolysin (cyclolysin).</text>
</comment>
<evidence type="ECO:0000259" key="16">
    <source>
        <dbReference type="PROSITE" id="PS50990"/>
    </source>
</evidence>
<dbReference type="InterPro" id="IPR036640">
    <property type="entry name" value="ABC1_TM_sf"/>
</dbReference>
<dbReference type="SUPFAM" id="SSF90123">
    <property type="entry name" value="ABC transporter transmembrane region"/>
    <property type="match status" value="1"/>
</dbReference>
<dbReference type="GO" id="GO:0016887">
    <property type="term" value="F:ATP hydrolysis activity"/>
    <property type="evidence" value="ECO:0007669"/>
    <property type="project" value="InterPro"/>
</dbReference>
<evidence type="ECO:0000256" key="6">
    <source>
        <dbReference type="ARBA" id="ARBA00022741"/>
    </source>
</evidence>
<dbReference type="InterPro" id="IPR017871">
    <property type="entry name" value="ABC_transporter-like_CS"/>
</dbReference>
<keyword evidence="2" id="KW-0813">Transport</keyword>
<evidence type="ECO:0000256" key="10">
    <source>
        <dbReference type="ARBA" id="ARBA00055355"/>
    </source>
</evidence>
<feature type="domain" description="ABC transporter" evidence="14">
    <location>
        <begin position="488"/>
        <end position="715"/>
    </location>
</feature>
<evidence type="ECO:0000256" key="1">
    <source>
        <dbReference type="ARBA" id="ARBA00004651"/>
    </source>
</evidence>
<dbReference type="InterPro" id="IPR039421">
    <property type="entry name" value="Type_1_exporter"/>
</dbReference>
<feature type="domain" description="ABC transmembrane type-1" evidence="15">
    <location>
        <begin position="171"/>
        <end position="452"/>
    </location>
</feature>
<dbReference type="GO" id="GO:0005886">
    <property type="term" value="C:plasma membrane"/>
    <property type="evidence" value="ECO:0007669"/>
    <property type="project" value="UniProtKB-SubCell"/>
</dbReference>
<dbReference type="PANTHER" id="PTHR24221:SF606">
    <property type="entry name" value="COLICIN V SECRETION-PROCESSING ATP-BINDING PROTEIN"/>
    <property type="match status" value="1"/>
</dbReference>
<dbReference type="InterPro" id="IPR033838">
    <property type="entry name" value="CvaB_peptidase"/>
</dbReference>
<dbReference type="GO" id="GO:0034040">
    <property type="term" value="F:ATPase-coupled lipid transmembrane transporter activity"/>
    <property type="evidence" value="ECO:0007669"/>
    <property type="project" value="TreeGrafter"/>
</dbReference>
<comment type="similarity">
    <text evidence="11">Belongs to the ABC transporter superfamily. Cyclolysin exporter (TC 3.A.1.109.2) family.</text>
</comment>